<comment type="caution">
    <text evidence="7">The sequence shown here is derived from an EMBL/GenBank/DDBJ whole genome shotgun (WGS) entry which is preliminary data.</text>
</comment>
<name>A0ABW5DKY6_9PROT</name>
<accession>A0ABW5DKY6</accession>
<dbReference type="EMBL" id="JBHUIP010000003">
    <property type="protein sequence ID" value="MFD2261793.1"/>
    <property type="molecule type" value="Genomic_DNA"/>
</dbReference>
<proteinExistence type="inferred from homology"/>
<evidence type="ECO:0000256" key="4">
    <source>
        <dbReference type="ARBA" id="ARBA00023163"/>
    </source>
</evidence>
<evidence type="ECO:0000313" key="8">
    <source>
        <dbReference type="Proteomes" id="UP001597295"/>
    </source>
</evidence>
<dbReference type="InterPro" id="IPR005119">
    <property type="entry name" value="LysR_subst-bd"/>
</dbReference>
<evidence type="ECO:0000256" key="3">
    <source>
        <dbReference type="ARBA" id="ARBA00023125"/>
    </source>
</evidence>
<sequence>MFDRLPPLQTLRAFESAGRLLSMTLAAEELHLTHGAVSRQVKSLEEDLGVALFRRLTRRIELTEEGAEFLVVVTRQLAELTKEAERLRARKHGSRLTVSTGVSFAVKWLTPRLHRLMARFPEFDIHLDVTDLDVDLTGGRVDVAIRYGMGRYPNAVCERIMEEAMTPVCSPEYRSRLQGLGTVADLARGTLLHEVPMTENWQEWFAAAGYDGWRGGRLLSFSHGSMAIEAAIRGEGVALGRSALTMDDISAGRLVALFPEIRLKAERGYDLVYAAGAQASPKISAIRDWLADEISAFLAGAKSGG</sequence>
<evidence type="ECO:0000256" key="5">
    <source>
        <dbReference type="SAM" id="Coils"/>
    </source>
</evidence>
<dbReference type="PANTHER" id="PTHR30537">
    <property type="entry name" value="HTH-TYPE TRANSCRIPTIONAL REGULATOR"/>
    <property type="match status" value="1"/>
</dbReference>
<reference evidence="8" key="1">
    <citation type="journal article" date="2019" name="Int. J. Syst. Evol. Microbiol.">
        <title>The Global Catalogue of Microorganisms (GCM) 10K type strain sequencing project: providing services to taxonomists for standard genome sequencing and annotation.</title>
        <authorList>
            <consortium name="The Broad Institute Genomics Platform"/>
            <consortium name="The Broad Institute Genome Sequencing Center for Infectious Disease"/>
            <person name="Wu L."/>
            <person name="Ma J."/>
        </authorList>
    </citation>
    <scope>NUCLEOTIDE SEQUENCE [LARGE SCALE GENOMIC DNA]</scope>
    <source>
        <strain evidence="8">CGMCC 1.19062</strain>
    </source>
</reference>
<evidence type="ECO:0000256" key="1">
    <source>
        <dbReference type="ARBA" id="ARBA00009437"/>
    </source>
</evidence>
<keyword evidence="4" id="KW-0804">Transcription</keyword>
<organism evidence="7 8">
    <name type="scientific">Lacibacterium aquatile</name>
    <dbReference type="NCBI Taxonomy" id="1168082"/>
    <lineage>
        <taxon>Bacteria</taxon>
        <taxon>Pseudomonadati</taxon>
        <taxon>Pseudomonadota</taxon>
        <taxon>Alphaproteobacteria</taxon>
        <taxon>Rhodospirillales</taxon>
        <taxon>Rhodospirillaceae</taxon>
    </lineage>
</organism>
<dbReference type="SUPFAM" id="SSF53850">
    <property type="entry name" value="Periplasmic binding protein-like II"/>
    <property type="match status" value="1"/>
</dbReference>
<feature type="domain" description="HTH lysR-type" evidence="6">
    <location>
        <begin position="6"/>
        <end position="63"/>
    </location>
</feature>
<keyword evidence="8" id="KW-1185">Reference proteome</keyword>
<dbReference type="CDD" id="cd08432">
    <property type="entry name" value="PBP2_GcdR_TrpI_HvrB_AmpR_like"/>
    <property type="match status" value="1"/>
</dbReference>
<dbReference type="Gene3D" id="1.10.10.10">
    <property type="entry name" value="Winged helix-like DNA-binding domain superfamily/Winged helix DNA-binding domain"/>
    <property type="match status" value="1"/>
</dbReference>
<gene>
    <name evidence="7" type="primary">gcvA</name>
    <name evidence="7" type="ORF">ACFSM5_02770</name>
</gene>
<dbReference type="NCBIfam" id="NF008352">
    <property type="entry name" value="PRK11139.1"/>
    <property type="match status" value="1"/>
</dbReference>
<dbReference type="PROSITE" id="PS50931">
    <property type="entry name" value="HTH_LYSR"/>
    <property type="match status" value="1"/>
</dbReference>
<evidence type="ECO:0000256" key="2">
    <source>
        <dbReference type="ARBA" id="ARBA00023015"/>
    </source>
</evidence>
<evidence type="ECO:0000313" key="7">
    <source>
        <dbReference type="EMBL" id="MFD2261793.1"/>
    </source>
</evidence>
<dbReference type="SUPFAM" id="SSF46785">
    <property type="entry name" value="Winged helix' DNA-binding domain"/>
    <property type="match status" value="1"/>
</dbReference>
<keyword evidence="2" id="KW-0805">Transcription regulation</keyword>
<protein>
    <submittedName>
        <fullName evidence="7">Transcriptional regulator GcvA</fullName>
    </submittedName>
</protein>
<comment type="similarity">
    <text evidence="1">Belongs to the LysR transcriptional regulatory family.</text>
</comment>
<evidence type="ECO:0000259" key="6">
    <source>
        <dbReference type="PROSITE" id="PS50931"/>
    </source>
</evidence>
<dbReference type="InterPro" id="IPR000847">
    <property type="entry name" value="LysR_HTH_N"/>
</dbReference>
<dbReference type="InterPro" id="IPR036388">
    <property type="entry name" value="WH-like_DNA-bd_sf"/>
</dbReference>
<dbReference type="Gene3D" id="3.40.190.10">
    <property type="entry name" value="Periplasmic binding protein-like II"/>
    <property type="match status" value="2"/>
</dbReference>
<feature type="coiled-coil region" evidence="5">
    <location>
        <begin position="70"/>
        <end position="97"/>
    </location>
</feature>
<dbReference type="InterPro" id="IPR058163">
    <property type="entry name" value="LysR-type_TF_proteobact-type"/>
</dbReference>
<keyword evidence="3" id="KW-0238">DNA-binding</keyword>
<dbReference type="Pfam" id="PF03466">
    <property type="entry name" value="LysR_substrate"/>
    <property type="match status" value="1"/>
</dbReference>
<dbReference type="PANTHER" id="PTHR30537:SF74">
    <property type="entry name" value="HTH-TYPE TRANSCRIPTIONAL REGULATOR TRPI"/>
    <property type="match status" value="1"/>
</dbReference>
<dbReference type="PRINTS" id="PR00039">
    <property type="entry name" value="HTHLYSR"/>
</dbReference>
<dbReference type="Pfam" id="PF00126">
    <property type="entry name" value="HTH_1"/>
    <property type="match status" value="1"/>
</dbReference>
<dbReference type="RefSeq" id="WP_379874708.1">
    <property type="nucleotide sequence ID" value="NZ_JBHUIP010000003.1"/>
</dbReference>
<dbReference type="Proteomes" id="UP001597295">
    <property type="component" value="Unassembled WGS sequence"/>
</dbReference>
<keyword evidence="5" id="KW-0175">Coiled coil</keyword>
<dbReference type="InterPro" id="IPR036390">
    <property type="entry name" value="WH_DNA-bd_sf"/>
</dbReference>